<protein>
    <recommendedName>
        <fullName evidence="1">Guanylate cyclase domain-containing protein</fullName>
    </recommendedName>
</protein>
<dbReference type="PROSITE" id="PS50125">
    <property type="entry name" value="GUANYLATE_CYCLASE_2"/>
    <property type="match status" value="1"/>
</dbReference>
<dbReference type="EMBL" id="CAAHCS010000004">
    <property type="protein sequence ID" value="VGL74330.1"/>
    <property type="molecule type" value="Genomic_DNA"/>
</dbReference>
<evidence type="ECO:0000313" key="3">
    <source>
        <dbReference type="EMBL" id="VGM44770.1"/>
    </source>
</evidence>
<gene>
    <name evidence="3" type="ORF">SAMEA4873561_02612</name>
    <name evidence="2" type="ORF">SAMEA4873648_03111</name>
</gene>
<dbReference type="GeneID" id="99704237"/>
<dbReference type="Gene3D" id="3.30.70.1230">
    <property type="entry name" value="Nucleotide cyclase"/>
    <property type="match status" value="1"/>
</dbReference>
<reference evidence="2" key="1">
    <citation type="submission" date="2019-03" db="EMBL/GenBank/DDBJ databases">
        <authorList>
            <consortium name="Pathogen Informatics"/>
        </authorList>
    </citation>
    <scope>NUCLEOTIDE SEQUENCE</scope>
    <source>
        <strain evidence="3">5012STDY7626360</strain>
        <strain evidence="2">5012STDY7626446</strain>
    </source>
</reference>
<dbReference type="InterPro" id="IPR029787">
    <property type="entry name" value="Nucleotide_cyclase"/>
</dbReference>
<dbReference type="EMBL" id="CAAHDG010000007">
    <property type="protein sequence ID" value="VGM44770.1"/>
    <property type="molecule type" value="Genomic_DNA"/>
</dbReference>
<evidence type="ECO:0000313" key="2">
    <source>
        <dbReference type="EMBL" id="VGL74330.1"/>
    </source>
</evidence>
<proteinExistence type="predicted"/>
<feature type="domain" description="Guanylate cyclase" evidence="1">
    <location>
        <begin position="70"/>
        <end position="214"/>
    </location>
</feature>
<dbReference type="GO" id="GO:0035556">
    <property type="term" value="P:intracellular signal transduction"/>
    <property type="evidence" value="ECO:0007669"/>
    <property type="project" value="InterPro"/>
</dbReference>
<sequence length="262" mass="29189">MNNEQKAAIEQIINSSLDQAEAHWRNGGYKIALEMRKSHAQDSRDFAINESLMPGLPPIYEGQTIIGEFIALVADMRDSTNHLLQAISPKKADISDLQRVFYETSALLPSLAKVVSFHDGKTTEYLGDGILAFFLVDEEDKTDAMYRARRAANDIIGELRPLLNRIIFERYRLPEIDLGVGMGISKAIVSLVGLPKERQVKAFGECVFRATKLSSGRNEICVDTNLHAQWPTSKNGTLRFRLKSFGSGDKAVSGYLLEPSKK</sequence>
<name>A0A486PI79_KLEPN</name>
<dbReference type="GO" id="GO:0009190">
    <property type="term" value="P:cyclic nucleotide biosynthetic process"/>
    <property type="evidence" value="ECO:0007669"/>
    <property type="project" value="InterPro"/>
</dbReference>
<accession>A0A486PI79</accession>
<organism evidence="2">
    <name type="scientific">Klebsiella pneumoniae</name>
    <dbReference type="NCBI Taxonomy" id="573"/>
    <lineage>
        <taxon>Bacteria</taxon>
        <taxon>Pseudomonadati</taxon>
        <taxon>Pseudomonadota</taxon>
        <taxon>Gammaproteobacteria</taxon>
        <taxon>Enterobacterales</taxon>
        <taxon>Enterobacteriaceae</taxon>
        <taxon>Klebsiella/Raoultella group</taxon>
        <taxon>Klebsiella</taxon>
        <taxon>Klebsiella pneumoniae complex</taxon>
    </lineage>
</organism>
<dbReference type="InterPro" id="IPR001054">
    <property type="entry name" value="A/G_cyclase"/>
</dbReference>
<dbReference type="AlphaFoldDB" id="A0A486PI79"/>
<dbReference type="GO" id="GO:0004016">
    <property type="term" value="F:adenylate cyclase activity"/>
    <property type="evidence" value="ECO:0007669"/>
    <property type="project" value="UniProtKB-ARBA"/>
</dbReference>
<dbReference type="RefSeq" id="WP_001058485.1">
    <property type="nucleotide sequence ID" value="NZ_BIHB01000006.1"/>
</dbReference>
<dbReference type="SUPFAM" id="SSF55073">
    <property type="entry name" value="Nucleotide cyclase"/>
    <property type="match status" value="1"/>
</dbReference>
<evidence type="ECO:0000259" key="1">
    <source>
        <dbReference type="PROSITE" id="PS50125"/>
    </source>
</evidence>